<feature type="domain" description="Tripartite ATP-independent periplasmic transporters DctQ component" evidence="10">
    <location>
        <begin position="31"/>
        <end position="162"/>
    </location>
</feature>
<proteinExistence type="inferred from homology"/>
<organism evidence="11 12">
    <name type="scientific">Desulfotignum phosphitoxidans DSM 13687</name>
    <dbReference type="NCBI Taxonomy" id="1286635"/>
    <lineage>
        <taxon>Bacteria</taxon>
        <taxon>Pseudomonadati</taxon>
        <taxon>Thermodesulfobacteriota</taxon>
        <taxon>Desulfobacteria</taxon>
        <taxon>Desulfobacterales</taxon>
        <taxon>Desulfobacteraceae</taxon>
        <taxon>Desulfotignum</taxon>
    </lineage>
</organism>
<dbReference type="PANTHER" id="PTHR35011:SF5">
    <property type="entry name" value="SIALIC ACID TRAP TRANSPORTER SMALL PERMEASE PROTEIN SIAQ"/>
    <property type="match status" value="1"/>
</dbReference>
<dbReference type="GO" id="GO:0015740">
    <property type="term" value="P:C4-dicarboxylate transport"/>
    <property type="evidence" value="ECO:0007669"/>
    <property type="project" value="TreeGrafter"/>
</dbReference>
<comment type="subcellular location">
    <subcellularLocation>
        <location evidence="1">Cell inner membrane</location>
        <topology evidence="1">Multi-pass membrane protein</topology>
    </subcellularLocation>
</comment>
<dbReference type="GO" id="GO:0022857">
    <property type="term" value="F:transmembrane transporter activity"/>
    <property type="evidence" value="ECO:0007669"/>
    <property type="project" value="TreeGrafter"/>
</dbReference>
<dbReference type="InterPro" id="IPR007387">
    <property type="entry name" value="TRAP_DctQ"/>
</dbReference>
<dbReference type="GO" id="GO:0005886">
    <property type="term" value="C:plasma membrane"/>
    <property type="evidence" value="ECO:0007669"/>
    <property type="project" value="UniProtKB-SubCell"/>
</dbReference>
<evidence type="ECO:0000256" key="9">
    <source>
        <dbReference type="SAM" id="Phobius"/>
    </source>
</evidence>
<keyword evidence="12" id="KW-1185">Reference proteome</keyword>
<comment type="caution">
    <text evidence="11">The sequence shown here is derived from an EMBL/GenBank/DDBJ whole genome shotgun (WGS) entry which is preliminary data.</text>
</comment>
<sequence length="179" mass="20309">MEDSVQLKNFFAVGLVKAINIIVVILNSAVAGAMFWMVVSRHFLPSSPMLWIEEMIILLALWLYFIGGASCSFSDGHVKGGFLDIWLNEKKQQLTRRLAGFCELGILTAYIWLATKYFIHLFNSNKSAIYLNLNKSYWALSVVVGLTLMSFFVVFHIISSFKHSKNDEAEEPSHDNHTI</sequence>
<evidence type="ECO:0000313" key="11">
    <source>
        <dbReference type="EMBL" id="EMS77367.1"/>
    </source>
</evidence>
<feature type="transmembrane region" description="Helical" evidence="9">
    <location>
        <begin position="12"/>
        <end position="36"/>
    </location>
</feature>
<keyword evidence="2" id="KW-0813">Transport</keyword>
<evidence type="ECO:0000313" key="12">
    <source>
        <dbReference type="Proteomes" id="UP000014216"/>
    </source>
</evidence>
<evidence type="ECO:0000256" key="6">
    <source>
        <dbReference type="ARBA" id="ARBA00022989"/>
    </source>
</evidence>
<keyword evidence="5 9" id="KW-0812">Transmembrane</keyword>
<name>S0FZI1_9BACT</name>
<dbReference type="EMBL" id="APJX01000016">
    <property type="protein sequence ID" value="EMS77367.1"/>
    <property type="molecule type" value="Genomic_DNA"/>
</dbReference>
<evidence type="ECO:0000256" key="4">
    <source>
        <dbReference type="ARBA" id="ARBA00022519"/>
    </source>
</evidence>
<dbReference type="Pfam" id="PF04290">
    <property type="entry name" value="DctQ"/>
    <property type="match status" value="1"/>
</dbReference>
<keyword evidence="3" id="KW-1003">Cell membrane</keyword>
<evidence type="ECO:0000256" key="3">
    <source>
        <dbReference type="ARBA" id="ARBA00022475"/>
    </source>
</evidence>
<reference evidence="11 12" key="1">
    <citation type="journal article" date="2013" name="Genome Announc.">
        <title>Draft Genome Sequence of Desulfotignum phosphitoxidans DSM 13687 Strain FiPS-3.</title>
        <authorList>
            <person name="Poehlein A."/>
            <person name="Daniel R."/>
            <person name="Simeonova D.D."/>
        </authorList>
    </citation>
    <scope>NUCLEOTIDE SEQUENCE [LARGE SCALE GENOMIC DNA]</scope>
    <source>
        <strain evidence="11 12">DSM 13687</strain>
    </source>
</reference>
<dbReference type="Proteomes" id="UP000014216">
    <property type="component" value="Unassembled WGS sequence"/>
</dbReference>
<evidence type="ECO:0000256" key="8">
    <source>
        <dbReference type="ARBA" id="ARBA00038436"/>
    </source>
</evidence>
<dbReference type="AlphaFoldDB" id="S0FZI1"/>
<keyword evidence="7 9" id="KW-0472">Membrane</keyword>
<evidence type="ECO:0000256" key="1">
    <source>
        <dbReference type="ARBA" id="ARBA00004429"/>
    </source>
</evidence>
<comment type="similarity">
    <text evidence="8">Belongs to the TRAP transporter small permease family.</text>
</comment>
<evidence type="ECO:0000256" key="5">
    <source>
        <dbReference type="ARBA" id="ARBA00022692"/>
    </source>
</evidence>
<protein>
    <submittedName>
        <fullName evidence="11">TRAP-type C4-dicarboxylate transporter permease, small subunit DctQ</fullName>
    </submittedName>
</protein>
<evidence type="ECO:0000256" key="7">
    <source>
        <dbReference type="ARBA" id="ARBA00023136"/>
    </source>
</evidence>
<dbReference type="InterPro" id="IPR055348">
    <property type="entry name" value="DctQ"/>
</dbReference>
<gene>
    <name evidence="11" type="primary">dctQ</name>
    <name evidence="11" type="ORF">Dpo_16c00200</name>
</gene>
<evidence type="ECO:0000259" key="10">
    <source>
        <dbReference type="Pfam" id="PF04290"/>
    </source>
</evidence>
<feature type="transmembrane region" description="Helical" evidence="9">
    <location>
        <begin position="138"/>
        <end position="158"/>
    </location>
</feature>
<keyword evidence="6 9" id="KW-1133">Transmembrane helix</keyword>
<dbReference type="RefSeq" id="WP_006968611.1">
    <property type="nucleotide sequence ID" value="NZ_APJX01000016.1"/>
</dbReference>
<feature type="transmembrane region" description="Helical" evidence="9">
    <location>
        <begin position="98"/>
        <end position="118"/>
    </location>
</feature>
<dbReference type="PANTHER" id="PTHR35011">
    <property type="entry name" value="2,3-DIKETO-L-GULONATE TRAP TRANSPORTER SMALL PERMEASE PROTEIN YIAM"/>
    <property type="match status" value="1"/>
</dbReference>
<feature type="transmembrane region" description="Helical" evidence="9">
    <location>
        <begin position="56"/>
        <end position="78"/>
    </location>
</feature>
<accession>S0FZI1</accession>
<keyword evidence="4" id="KW-0997">Cell inner membrane</keyword>
<dbReference type="OrthoDB" id="4964541at2"/>
<evidence type="ECO:0000256" key="2">
    <source>
        <dbReference type="ARBA" id="ARBA00022448"/>
    </source>
</evidence>